<reference evidence="3" key="1">
    <citation type="submission" date="2011-12" db="EMBL/GenBank/DDBJ databases">
        <title>Complete sequence of Methanoregula formicicum SMSP.</title>
        <authorList>
            <person name="Lucas S."/>
            <person name="Han J."/>
            <person name="Lapidus A."/>
            <person name="Cheng J.-F."/>
            <person name="Goodwin L."/>
            <person name="Pitluck S."/>
            <person name="Peters L."/>
            <person name="Ovchinnikova G."/>
            <person name="Teshima H."/>
            <person name="Detter J.C."/>
            <person name="Han C."/>
            <person name="Tapia R."/>
            <person name="Land M."/>
            <person name="Hauser L."/>
            <person name="Kyrpides N."/>
            <person name="Ivanova N."/>
            <person name="Pagani I."/>
            <person name="Imachi H."/>
            <person name="Tamaki H."/>
            <person name="Sekiguchi Y."/>
            <person name="Kamagata Y."/>
            <person name="Cadillo-Quiroz H."/>
            <person name="Zinder S."/>
            <person name="Liu W.-T."/>
            <person name="Woyke T."/>
        </authorList>
    </citation>
    <scope>NUCLEOTIDE SEQUENCE [LARGE SCALE GENOMIC DNA]</scope>
    <source>
        <strain evidence="3">DSM 22288 / NBRC 105244 / SMSP</strain>
    </source>
</reference>
<name>L0HG41_METFS</name>
<dbReference type="KEGG" id="mfo:Metfor_1240"/>
<dbReference type="AlphaFoldDB" id="L0HG41"/>
<proteinExistence type="predicted"/>
<protein>
    <submittedName>
        <fullName evidence="2">Uncharacterized protein</fullName>
    </submittedName>
</protein>
<organism evidence="2 3">
    <name type="scientific">Methanoregula formicica (strain DSM 22288 / NBRC 105244 / SMSP)</name>
    <dbReference type="NCBI Taxonomy" id="593750"/>
    <lineage>
        <taxon>Archaea</taxon>
        <taxon>Methanobacteriati</taxon>
        <taxon>Methanobacteriota</taxon>
        <taxon>Stenosarchaea group</taxon>
        <taxon>Methanomicrobia</taxon>
        <taxon>Methanomicrobiales</taxon>
        <taxon>Methanoregulaceae</taxon>
        <taxon>Methanoregula</taxon>
    </lineage>
</organism>
<dbReference type="eggNOG" id="arCOG09479">
    <property type="taxonomic scope" value="Archaea"/>
</dbReference>
<evidence type="ECO:0000256" key="1">
    <source>
        <dbReference type="SAM" id="MobiDB-lite"/>
    </source>
</evidence>
<dbReference type="RefSeq" id="WP_015285246.1">
    <property type="nucleotide sequence ID" value="NC_019943.1"/>
</dbReference>
<reference evidence="2 3" key="2">
    <citation type="journal article" date="2014" name="Genome Announc.">
        <title>Complete Genome Sequence of Methanoregula formicica SMSPT, a Mesophilic Hydrogenotrophic Methanogen Isolated from a Methanogenic Upflow Anaerobic Sludge Blanket Reactor.</title>
        <authorList>
            <person name="Yamamoto K."/>
            <person name="Tamaki H."/>
            <person name="Cadillo-Quiroz H."/>
            <person name="Imachi H."/>
            <person name="Kyrpides N."/>
            <person name="Woyke T."/>
            <person name="Goodwin L."/>
            <person name="Zinder S.H."/>
            <person name="Kamagata Y."/>
            <person name="Liu W.T."/>
        </authorList>
    </citation>
    <scope>NUCLEOTIDE SEQUENCE [LARGE SCALE GENOMIC DNA]</scope>
    <source>
        <strain evidence="3">DSM 22288 / NBRC 105244 / SMSP</strain>
    </source>
</reference>
<dbReference type="Proteomes" id="UP000010824">
    <property type="component" value="Chromosome"/>
</dbReference>
<dbReference type="InParanoid" id="L0HG41"/>
<evidence type="ECO:0000313" key="3">
    <source>
        <dbReference type="Proteomes" id="UP000010824"/>
    </source>
</evidence>
<sequence length="108" mass="12043">MTEKKGHFEKGIWVDEPVAPAQKPGEKQIEERLTTATKNVISAVDELAKATHDLLATEEGKKHIEKAVKETTDQVQKSFDDILSKAKAEMDKAKADIKAEVEKSKQKK</sequence>
<gene>
    <name evidence="2" type="ordered locus">Metfor_1240</name>
</gene>
<keyword evidence="3" id="KW-1185">Reference proteome</keyword>
<dbReference type="EMBL" id="CP003167">
    <property type="protein sequence ID" value="AGB02283.1"/>
    <property type="molecule type" value="Genomic_DNA"/>
</dbReference>
<evidence type="ECO:0000313" key="2">
    <source>
        <dbReference type="EMBL" id="AGB02283.1"/>
    </source>
</evidence>
<dbReference type="HOGENOM" id="CLU_170797_0_0_2"/>
<feature type="region of interest" description="Disordered" evidence="1">
    <location>
        <begin position="1"/>
        <end position="26"/>
    </location>
</feature>
<accession>L0HG41</accession>
<feature type="compositionally biased region" description="Basic and acidic residues" evidence="1">
    <location>
        <begin position="1"/>
        <end position="13"/>
    </location>
</feature>
<dbReference type="GeneID" id="14310553"/>